<reference evidence="2 3" key="1">
    <citation type="submission" date="2023-03" db="EMBL/GenBank/DDBJ databases">
        <title>High recombination rates correlate with genetic variation in Cardiocondyla obscurior ants.</title>
        <authorList>
            <person name="Errbii M."/>
        </authorList>
    </citation>
    <scope>NUCLEOTIDE SEQUENCE [LARGE SCALE GENOMIC DNA]</scope>
    <source>
        <strain evidence="2">Alpha-2009</strain>
        <tissue evidence="2">Whole body</tissue>
    </source>
</reference>
<dbReference type="Proteomes" id="UP001430953">
    <property type="component" value="Unassembled WGS sequence"/>
</dbReference>
<dbReference type="AlphaFoldDB" id="A0AAW2E848"/>
<evidence type="ECO:0000313" key="3">
    <source>
        <dbReference type="Proteomes" id="UP001430953"/>
    </source>
</evidence>
<gene>
    <name evidence="2" type="ORF">PUN28_019918</name>
</gene>
<evidence type="ECO:0000256" key="1">
    <source>
        <dbReference type="SAM" id="MobiDB-lite"/>
    </source>
</evidence>
<protein>
    <submittedName>
        <fullName evidence="2">Uncharacterized protein</fullName>
    </submittedName>
</protein>
<accession>A0AAW2E848</accession>
<name>A0AAW2E848_9HYME</name>
<feature type="region of interest" description="Disordered" evidence="1">
    <location>
        <begin position="51"/>
        <end position="98"/>
    </location>
</feature>
<comment type="caution">
    <text evidence="2">The sequence shown here is derived from an EMBL/GenBank/DDBJ whole genome shotgun (WGS) entry which is preliminary data.</text>
</comment>
<dbReference type="EMBL" id="JADYXP020000027">
    <property type="protein sequence ID" value="KAL0099834.1"/>
    <property type="molecule type" value="Genomic_DNA"/>
</dbReference>
<sequence>MVQTLPEWRFSILTIDRDIAPSDYYSFHSMQYGLSGEHFTNLSDNELPITSLSQNQQPSTTVPESLAYKDTDKKKKKTRNARVLPECAPSAATPPERFSSRTASDMLVLFWAVLRRTLRLMLPTSFRQSCPVPVPDDDAAPAPSSPAAGASC</sequence>
<evidence type="ECO:0000313" key="2">
    <source>
        <dbReference type="EMBL" id="KAL0099834.1"/>
    </source>
</evidence>
<organism evidence="2 3">
    <name type="scientific">Cardiocondyla obscurior</name>
    <dbReference type="NCBI Taxonomy" id="286306"/>
    <lineage>
        <taxon>Eukaryota</taxon>
        <taxon>Metazoa</taxon>
        <taxon>Ecdysozoa</taxon>
        <taxon>Arthropoda</taxon>
        <taxon>Hexapoda</taxon>
        <taxon>Insecta</taxon>
        <taxon>Pterygota</taxon>
        <taxon>Neoptera</taxon>
        <taxon>Endopterygota</taxon>
        <taxon>Hymenoptera</taxon>
        <taxon>Apocrita</taxon>
        <taxon>Aculeata</taxon>
        <taxon>Formicoidea</taxon>
        <taxon>Formicidae</taxon>
        <taxon>Myrmicinae</taxon>
        <taxon>Cardiocondyla</taxon>
    </lineage>
</organism>
<proteinExistence type="predicted"/>
<feature type="compositionally biased region" description="Polar residues" evidence="1">
    <location>
        <begin position="51"/>
        <end position="63"/>
    </location>
</feature>
<keyword evidence="3" id="KW-1185">Reference proteome</keyword>